<evidence type="ECO:0000256" key="7">
    <source>
        <dbReference type="ARBA" id="ARBA00023118"/>
    </source>
</evidence>
<evidence type="ECO:0000256" key="1">
    <source>
        <dbReference type="ARBA" id="ARBA00001946"/>
    </source>
</evidence>
<evidence type="ECO:0000256" key="3">
    <source>
        <dbReference type="ARBA" id="ARBA00022723"/>
    </source>
</evidence>
<keyword evidence="4" id="KW-0255">Endonuclease</keyword>
<dbReference type="GO" id="GO:0051607">
    <property type="term" value="P:defense response to virus"/>
    <property type="evidence" value="ECO:0007669"/>
    <property type="project" value="UniProtKB-KW"/>
</dbReference>
<dbReference type="Pfam" id="PF09827">
    <property type="entry name" value="CRISPR_Cas2"/>
    <property type="match status" value="1"/>
</dbReference>
<dbReference type="InterPro" id="IPR021127">
    <property type="entry name" value="CRISPR_associated_Cas2"/>
</dbReference>
<keyword evidence="3" id="KW-0479">Metal-binding</keyword>
<evidence type="ECO:0000313" key="8">
    <source>
        <dbReference type="EMBL" id="EKC46188.1"/>
    </source>
</evidence>
<keyword evidence="5" id="KW-0378">Hydrolase</keyword>
<dbReference type="NCBIfam" id="TIGR01573">
    <property type="entry name" value="cas2"/>
    <property type="match status" value="1"/>
</dbReference>
<organism evidence="8">
    <name type="scientific">human gut metagenome</name>
    <dbReference type="NCBI Taxonomy" id="408170"/>
    <lineage>
        <taxon>unclassified sequences</taxon>
        <taxon>metagenomes</taxon>
        <taxon>organismal metagenomes</taxon>
    </lineage>
</organism>
<evidence type="ECO:0000256" key="5">
    <source>
        <dbReference type="ARBA" id="ARBA00022801"/>
    </source>
</evidence>
<evidence type="ECO:0000256" key="2">
    <source>
        <dbReference type="ARBA" id="ARBA00022722"/>
    </source>
</evidence>
<dbReference type="GO" id="GO:0043571">
    <property type="term" value="P:maintenance of CRISPR repeat elements"/>
    <property type="evidence" value="ECO:0007669"/>
    <property type="project" value="InterPro"/>
</dbReference>
<feature type="non-terminal residue" evidence="8">
    <location>
        <position position="45"/>
    </location>
</feature>
<evidence type="ECO:0000256" key="4">
    <source>
        <dbReference type="ARBA" id="ARBA00022759"/>
    </source>
</evidence>
<keyword evidence="6" id="KW-0460">Magnesium</keyword>
<reference evidence="8" key="1">
    <citation type="journal article" date="2013" name="Environ. Microbiol.">
        <title>Microbiota from the distal guts of lean and obese adolescents exhibit partial functional redundancy besides clear differences in community structure.</title>
        <authorList>
            <person name="Ferrer M."/>
            <person name="Ruiz A."/>
            <person name="Lanza F."/>
            <person name="Haange S.B."/>
            <person name="Oberbach A."/>
            <person name="Till H."/>
            <person name="Bargiela R."/>
            <person name="Campoy C."/>
            <person name="Segura M.T."/>
            <person name="Richter M."/>
            <person name="von Bergen M."/>
            <person name="Seifert J."/>
            <person name="Suarez A."/>
        </authorList>
    </citation>
    <scope>NUCLEOTIDE SEQUENCE</scope>
</reference>
<dbReference type="AlphaFoldDB" id="K1RLA5"/>
<protein>
    <submittedName>
        <fullName evidence="8">CRISPR-associated protein Cas2</fullName>
    </submittedName>
</protein>
<name>K1RLA5_9ZZZZ</name>
<sequence>MIMKVIVFFDLPVSTKEKRKQYLQFRKNLIKSGFIMVQFSVYART</sequence>
<comment type="cofactor">
    <cofactor evidence="1">
        <name>Mg(2+)</name>
        <dbReference type="ChEBI" id="CHEBI:18420"/>
    </cofactor>
</comment>
<comment type="caution">
    <text evidence="8">The sequence shown here is derived from an EMBL/GenBank/DDBJ whole genome shotgun (WGS) entry which is preliminary data.</text>
</comment>
<dbReference type="SMR" id="K1RLA5"/>
<keyword evidence="2" id="KW-0540">Nuclease</keyword>
<gene>
    <name evidence="8" type="ORF">OBE_16400</name>
</gene>
<accession>K1RLA5</accession>
<evidence type="ECO:0000256" key="6">
    <source>
        <dbReference type="ARBA" id="ARBA00022842"/>
    </source>
</evidence>
<keyword evidence="7" id="KW-0051">Antiviral defense</keyword>
<dbReference type="SUPFAM" id="SSF143430">
    <property type="entry name" value="TTP0101/SSO1404-like"/>
    <property type="match status" value="1"/>
</dbReference>
<dbReference type="EMBL" id="AJWZ01011194">
    <property type="protein sequence ID" value="EKC46188.1"/>
    <property type="molecule type" value="Genomic_DNA"/>
</dbReference>
<dbReference type="GO" id="GO:0016787">
    <property type="term" value="F:hydrolase activity"/>
    <property type="evidence" value="ECO:0007669"/>
    <property type="project" value="UniProtKB-KW"/>
</dbReference>
<proteinExistence type="predicted"/>
<dbReference type="InterPro" id="IPR019199">
    <property type="entry name" value="Virulence_VapD/CRISPR_Cas2"/>
</dbReference>
<dbReference type="GO" id="GO:0046872">
    <property type="term" value="F:metal ion binding"/>
    <property type="evidence" value="ECO:0007669"/>
    <property type="project" value="UniProtKB-KW"/>
</dbReference>
<dbReference type="GO" id="GO:0004521">
    <property type="term" value="F:RNA endonuclease activity"/>
    <property type="evidence" value="ECO:0007669"/>
    <property type="project" value="InterPro"/>
</dbReference>